<evidence type="ECO:0000313" key="3">
    <source>
        <dbReference type="Proteomes" id="UP001500889"/>
    </source>
</evidence>
<feature type="compositionally biased region" description="Polar residues" evidence="1">
    <location>
        <begin position="1"/>
        <end position="12"/>
    </location>
</feature>
<dbReference type="EMBL" id="AP029263">
    <property type="protein sequence ID" value="BFF91149.1"/>
    <property type="molecule type" value="Genomic_DNA"/>
</dbReference>
<keyword evidence="3" id="KW-1185">Reference proteome</keyword>
<accession>A0AAU9F115</accession>
<gene>
    <name evidence="2" type="ORF">DMAD_09497</name>
</gene>
<feature type="region of interest" description="Disordered" evidence="1">
    <location>
        <begin position="1"/>
        <end position="20"/>
    </location>
</feature>
<proteinExistence type="predicted"/>
<feature type="compositionally biased region" description="Low complexity" evidence="1">
    <location>
        <begin position="67"/>
        <end position="97"/>
    </location>
</feature>
<evidence type="ECO:0000256" key="1">
    <source>
        <dbReference type="SAM" id="MobiDB-lite"/>
    </source>
</evidence>
<feature type="compositionally biased region" description="Gly residues" evidence="1">
    <location>
        <begin position="343"/>
        <end position="356"/>
    </location>
</feature>
<feature type="region of interest" description="Disordered" evidence="1">
    <location>
        <begin position="223"/>
        <end position="249"/>
    </location>
</feature>
<evidence type="ECO:0000313" key="2">
    <source>
        <dbReference type="EMBL" id="BFF91149.1"/>
    </source>
</evidence>
<name>A0AAU9F115_DROMD</name>
<reference evidence="2 3" key="1">
    <citation type="submission" date="2024-02" db="EMBL/GenBank/DDBJ databases">
        <title>A chromosome-level genome assembly of Drosophila madeirensis, a fruit fly species endemic to Madeira island.</title>
        <authorList>
            <person name="Tomihara K."/>
            <person name="Llopart A."/>
            <person name="Yamamoto D."/>
        </authorList>
    </citation>
    <scope>NUCLEOTIDE SEQUENCE [LARGE SCALE GENOMIC DNA]</scope>
    <source>
        <strain evidence="2 3">RF1</strain>
    </source>
</reference>
<dbReference type="AlphaFoldDB" id="A0AAU9F115"/>
<protein>
    <submittedName>
        <fullName evidence="2">Uncharacterized protein</fullName>
    </submittedName>
</protein>
<feature type="region of interest" description="Disordered" evidence="1">
    <location>
        <begin position="296"/>
        <end position="320"/>
    </location>
</feature>
<feature type="region of interest" description="Disordered" evidence="1">
    <location>
        <begin position="62"/>
        <end position="97"/>
    </location>
</feature>
<feature type="region of interest" description="Disordered" evidence="1">
    <location>
        <begin position="341"/>
        <end position="385"/>
    </location>
</feature>
<feature type="compositionally biased region" description="Basic and acidic residues" evidence="1">
    <location>
        <begin position="374"/>
        <end position="384"/>
    </location>
</feature>
<dbReference type="Proteomes" id="UP001500889">
    <property type="component" value="Chromosome O"/>
</dbReference>
<sequence>METDLQMKSSVQGEDHPYHHLLPLGGGGGLLQHDHTHGVCFCRDCDPLRSLWDYQTQTLRRSLSDASSSEPGDGSRESSSSTSSTHSSDSSCDSSICSQSLPPTSNCAPTGQEETVEEFAPITGDSSRAEIVGVIGSQRSHQVGHAHEGVIATPSQCSLSDDSGYGDILSGINIANDLFGNIGFKGRASSESSYSSACAAQAETLLDESISEISRKLIETCSSGASSSSSSSSSGGDRHGSALGSGASDSGLDSAGSYSRDSGLVFSFEHLNLNLNLTDATPTSLDFLVDCNNNSSSISSSDRNDRKSNNGISMGTDKGGATSQQFYNNCFGLLWQQQQQQYQGGGRGGGGGGGGGGHDDSQVAAAKPNQNQNQDRDNRRDTPTSRRLILGTLHGKLKPAFSTIS</sequence>
<organism evidence="2 3">
    <name type="scientific">Drosophila madeirensis</name>
    <name type="common">Fruit fly</name>
    <dbReference type="NCBI Taxonomy" id="30013"/>
    <lineage>
        <taxon>Eukaryota</taxon>
        <taxon>Metazoa</taxon>
        <taxon>Ecdysozoa</taxon>
        <taxon>Arthropoda</taxon>
        <taxon>Hexapoda</taxon>
        <taxon>Insecta</taxon>
        <taxon>Pterygota</taxon>
        <taxon>Neoptera</taxon>
        <taxon>Endopterygota</taxon>
        <taxon>Diptera</taxon>
        <taxon>Brachycera</taxon>
        <taxon>Muscomorpha</taxon>
        <taxon>Ephydroidea</taxon>
        <taxon>Drosophilidae</taxon>
        <taxon>Drosophila</taxon>
        <taxon>Sophophora</taxon>
    </lineage>
</organism>